<reference evidence="2" key="1">
    <citation type="journal article" date="2018" name="Genome Biol. Evol.">
        <title>Genomics and development of Lentinus tigrinus, a white-rot wood-decaying mushroom with dimorphic fruiting bodies.</title>
        <authorList>
            <person name="Wu B."/>
            <person name="Xu Z."/>
            <person name="Knudson A."/>
            <person name="Carlson A."/>
            <person name="Chen N."/>
            <person name="Kovaka S."/>
            <person name="LaButti K."/>
            <person name="Lipzen A."/>
            <person name="Pennachio C."/>
            <person name="Riley R."/>
            <person name="Schakwitz W."/>
            <person name="Umezawa K."/>
            <person name="Ohm R.A."/>
            <person name="Grigoriev I.V."/>
            <person name="Nagy L.G."/>
            <person name="Gibbons J."/>
            <person name="Hibbett D."/>
        </authorList>
    </citation>
    <scope>NUCLEOTIDE SEQUENCE [LARGE SCALE GENOMIC DNA]</scope>
    <source>
        <strain evidence="2">ALCF2SS1-6</strain>
    </source>
</reference>
<dbReference type="Proteomes" id="UP000313359">
    <property type="component" value="Unassembled WGS sequence"/>
</dbReference>
<evidence type="ECO:0000256" key="1">
    <source>
        <dbReference type="SAM" id="MobiDB-lite"/>
    </source>
</evidence>
<feature type="compositionally biased region" description="Polar residues" evidence="1">
    <location>
        <begin position="144"/>
        <end position="160"/>
    </location>
</feature>
<proteinExistence type="predicted"/>
<dbReference type="EMBL" id="ML122252">
    <property type="protein sequence ID" value="RPD65477.1"/>
    <property type="molecule type" value="Genomic_DNA"/>
</dbReference>
<feature type="compositionally biased region" description="Basic and acidic residues" evidence="1">
    <location>
        <begin position="97"/>
        <end position="111"/>
    </location>
</feature>
<gene>
    <name evidence="2" type="ORF">L227DRAFT_213272</name>
</gene>
<keyword evidence="3" id="KW-1185">Reference proteome</keyword>
<accession>A0A5C2SQS8</accession>
<sequence length="173" mass="19157">MPLLPGLASGWMKKATHRDHCTDCAEQRQAASRRPTAWVTVDGFDPGTHLPHPRQRRSHLRNGVRLRSNFRPSLPPSSTELPQAAVRASPAFSDAARVSKDGNERSRDSRTQRPGNVDLAGRWRMTASACSSLPRRPATRTRSHSPCSTSTLNHQSCMTSRQEHSPTESGCRI</sequence>
<name>A0A5C2SQS8_9APHY</name>
<dbReference type="AlphaFoldDB" id="A0A5C2SQS8"/>
<feature type="region of interest" description="Disordered" evidence="1">
    <location>
        <begin position="67"/>
        <end position="173"/>
    </location>
</feature>
<evidence type="ECO:0000313" key="2">
    <source>
        <dbReference type="EMBL" id="RPD65477.1"/>
    </source>
</evidence>
<organism evidence="2 3">
    <name type="scientific">Lentinus tigrinus ALCF2SS1-6</name>
    <dbReference type="NCBI Taxonomy" id="1328759"/>
    <lineage>
        <taxon>Eukaryota</taxon>
        <taxon>Fungi</taxon>
        <taxon>Dikarya</taxon>
        <taxon>Basidiomycota</taxon>
        <taxon>Agaricomycotina</taxon>
        <taxon>Agaricomycetes</taxon>
        <taxon>Polyporales</taxon>
        <taxon>Polyporaceae</taxon>
        <taxon>Lentinus</taxon>
    </lineage>
</organism>
<protein>
    <submittedName>
        <fullName evidence="2">Uncharacterized protein</fullName>
    </submittedName>
</protein>
<evidence type="ECO:0000313" key="3">
    <source>
        <dbReference type="Proteomes" id="UP000313359"/>
    </source>
</evidence>